<protein>
    <submittedName>
        <fullName evidence="1">Uncharacterized protein</fullName>
    </submittedName>
</protein>
<name>A0A836CIN7_9STRA</name>
<keyword evidence="2" id="KW-1185">Reference proteome</keyword>
<dbReference type="Proteomes" id="UP000664859">
    <property type="component" value="Unassembled WGS sequence"/>
</dbReference>
<dbReference type="InterPro" id="IPR016024">
    <property type="entry name" value="ARM-type_fold"/>
</dbReference>
<comment type="caution">
    <text evidence="1">The sequence shown here is derived from an EMBL/GenBank/DDBJ whole genome shotgun (WGS) entry which is preliminary data.</text>
</comment>
<accession>A0A836CIN7</accession>
<sequence>DDADTQQQGWLEVAALASSYLDSSRLGAAGACGLVVQMLHRHAQDVKVQENGWKAAVALAYKDAGNRRRLCAAGVLEQLVQAVKGHMPHAGVQLIAWWAAGRLAVDQASRLKLGSAGACALLVQAFRAHRSSDVREVLQFAASKLTDDCQEN</sequence>
<dbReference type="AlphaFoldDB" id="A0A836CIN7"/>
<proteinExistence type="predicted"/>
<dbReference type="SUPFAM" id="SSF48371">
    <property type="entry name" value="ARM repeat"/>
    <property type="match status" value="1"/>
</dbReference>
<feature type="non-terminal residue" evidence="1">
    <location>
        <position position="152"/>
    </location>
</feature>
<gene>
    <name evidence="1" type="ORF">JKP88DRAFT_142242</name>
</gene>
<organism evidence="1 2">
    <name type="scientific">Tribonema minus</name>
    <dbReference type="NCBI Taxonomy" id="303371"/>
    <lineage>
        <taxon>Eukaryota</taxon>
        <taxon>Sar</taxon>
        <taxon>Stramenopiles</taxon>
        <taxon>Ochrophyta</taxon>
        <taxon>PX clade</taxon>
        <taxon>Xanthophyceae</taxon>
        <taxon>Tribonematales</taxon>
        <taxon>Tribonemataceae</taxon>
        <taxon>Tribonema</taxon>
    </lineage>
</organism>
<evidence type="ECO:0000313" key="1">
    <source>
        <dbReference type="EMBL" id="KAG5185021.1"/>
    </source>
</evidence>
<reference evidence="1" key="1">
    <citation type="submission" date="2021-02" db="EMBL/GenBank/DDBJ databases">
        <title>First Annotated Genome of the Yellow-green Alga Tribonema minus.</title>
        <authorList>
            <person name="Mahan K.M."/>
        </authorList>
    </citation>
    <scope>NUCLEOTIDE SEQUENCE</scope>
    <source>
        <strain evidence="1">UTEX B ZZ1240</strain>
    </source>
</reference>
<evidence type="ECO:0000313" key="2">
    <source>
        <dbReference type="Proteomes" id="UP000664859"/>
    </source>
</evidence>
<dbReference type="InterPro" id="IPR011989">
    <property type="entry name" value="ARM-like"/>
</dbReference>
<feature type="non-terminal residue" evidence="1">
    <location>
        <position position="1"/>
    </location>
</feature>
<dbReference type="Gene3D" id="1.25.10.10">
    <property type="entry name" value="Leucine-rich Repeat Variant"/>
    <property type="match status" value="1"/>
</dbReference>
<dbReference type="OrthoDB" id="47935at2759"/>
<dbReference type="EMBL" id="JAFCMP010000145">
    <property type="protein sequence ID" value="KAG5185021.1"/>
    <property type="molecule type" value="Genomic_DNA"/>
</dbReference>